<gene>
    <name evidence="1" type="ordered locus">Avin_04180</name>
</gene>
<reference evidence="1 2" key="1">
    <citation type="journal article" date="2009" name="J. Bacteriol.">
        <title>Genome sequence of Azotobacter vinelandii, an obligate aerobe specialized to support diverse anaerobic metabolic processes.</title>
        <authorList>
            <person name="Setubal J.C."/>
            <person name="dos Santos P."/>
            <person name="Goldman B.S."/>
            <person name="Ertesvag H."/>
            <person name="Espin G."/>
            <person name="Rubio L.M."/>
            <person name="Valla S."/>
            <person name="Almeida N.F."/>
            <person name="Balasubramanian D."/>
            <person name="Cromes L."/>
            <person name="Curatti L."/>
            <person name="Du Z."/>
            <person name="Godsy E."/>
            <person name="Goodner B."/>
            <person name="Hellner-Burris K."/>
            <person name="Hernandez J.A."/>
            <person name="Houmiel K."/>
            <person name="Imperial J."/>
            <person name="Kennedy C."/>
            <person name="Larson T.J."/>
            <person name="Latreille P."/>
            <person name="Ligon L.S."/>
            <person name="Lu J."/>
            <person name="Maerk M."/>
            <person name="Miller N.M."/>
            <person name="Norton S."/>
            <person name="O'Carroll I.P."/>
            <person name="Paulsen I."/>
            <person name="Raulfs E.C."/>
            <person name="Roemer R."/>
            <person name="Rosser J."/>
            <person name="Segura D."/>
            <person name="Slater S."/>
            <person name="Stricklin S.L."/>
            <person name="Studholme D.J."/>
            <person name="Sun J."/>
            <person name="Viana C.J."/>
            <person name="Wallin E."/>
            <person name="Wang B."/>
            <person name="Wheeler C."/>
            <person name="Zhu H."/>
            <person name="Dean D.R."/>
            <person name="Dixon R."/>
            <person name="Wood D."/>
        </authorList>
    </citation>
    <scope>NUCLEOTIDE SEQUENCE [LARGE SCALE GENOMIC DNA]</scope>
    <source>
        <strain evidence="2">DJ / ATCC BAA-1303</strain>
    </source>
</reference>
<dbReference type="HOGENOM" id="CLU_2491148_0_0_6"/>
<protein>
    <submittedName>
        <fullName evidence="1">Uncharacterized protein</fullName>
    </submittedName>
</protein>
<sequence>MTKDIESLFWLQLGEWFPLIMNQHSPCRSLQSKAIFLANFIWVFFGGERLDANLHGYVFIQTTIRIGFICNSDDHSLSLIIESYLY</sequence>
<evidence type="ECO:0000313" key="2">
    <source>
        <dbReference type="Proteomes" id="UP000002424"/>
    </source>
</evidence>
<dbReference type="EMBL" id="CP001157">
    <property type="protein sequence ID" value="ACO76676.1"/>
    <property type="molecule type" value="Genomic_DNA"/>
</dbReference>
<dbReference type="AlphaFoldDB" id="C1DJ91"/>
<proteinExistence type="predicted"/>
<name>C1DJ91_AZOVD</name>
<organism evidence="1 2">
    <name type="scientific">Azotobacter vinelandii (strain DJ / ATCC BAA-1303)</name>
    <dbReference type="NCBI Taxonomy" id="322710"/>
    <lineage>
        <taxon>Bacteria</taxon>
        <taxon>Pseudomonadati</taxon>
        <taxon>Pseudomonadota</taxon>
        <taxon>Gammaproteobacteria</taxon>
        <taxon>Pseudomonadales</taxon>
        <taxon>Pseudomonadaceae</taxon>
        <taxon>Azotobacter</taxon>
    </lineage>
</organism>
<keyword evidence="2" id="KW-1185">Reference proteome</keyword>
<accession>C1DJ91</accession>
<dbReference type="KEGG" id="avn:Avin_04180"/>
<dbReference type="Proteomes" id="UP000002424">
    <property type="component" value="Chromosome"/>
</dbReference>
<evidence type="ECO:0000313" key="1">
    <source>
        <dbReference type="EMBL" id="ACO76676.1"/>
    </source>
</evidence>
<dbReference type="EnsemblBacteria" id="ACO76676">
    <property type="protein sequence ID" value="ACO76676"/>
    <property type="gene ID" value="Avin_04180"/>
</dbReference>